<dbReference type="EMBL" id="LAZR01048483">
    <property type="protein sequence ID" value="KKK91826.1"/>
    <property type="molecule type" value="Genomic_DNA"/>
</dbReference>
<organism evidence="1">
    <name type="scientific">marine sediment metagenome</name>
    <dbReference type="NCBI Taxonomy" id="412755"/>
    <lineage>
        <taxon>unclassified sequences</taxon>
        <taxon>metagenomes</taxon>
        <taxon>ecological metagenomes</taxon>
    </lineage>
</organism>
<sequence>FQTWLQNPTINTSANVLQWNLSLATDTDTWLVNVSAGDDSHVRVNISCDEGATWDDGAVNTSITCSSGSTTSPILQIHFTNANGNATDFWISPGVVGPSGVVITLIDTYDSIALQNFTVTIFNATDTFTNETSTGSITFDNIISGVYNINITKINDSGGYFNQSFSNIDVSSSFEANAFQSVVRLRVFDGFNNNTILEFSAVTNLSSDSTTNGLIFLLIKKGIFSLNVTASGFDELITNFSMDALENVSLNLTIGSIFNFNLIRESTGDVFDFNATNQTTLNIFCPNQTIQIVFNVTANISRIITCRFDLMQMTVDYGVLGSYFRTLIPPLSQKNITWYLIDLVAGDTAVQKIIQLLDLTGEFADSTMRIKRSVGGTIRTIIEQQFDISNQVNLFERIGYPRRPGTTARRRITWSGFDYAQPGGEISFVMVST</sequence>
<protein>
    <submittedName>
        <fullName evidence="1">Uncharacterized protein</fullName>
    </submittedName>
</protein>
<feature type="non-terminal residue" evidence="1">
    <location>
        <position position="1"/>
    </location>
</feature>
<accession>A0A0F9C578</accession>
<proteinExistence type="predicted"/>
<name>A0A0F9C578_9ZZZZ</name>
<dbReference type="AlphaFoldDB" id="A0A0F9C578"/>
<evidence type="ECO:0000313" key="1">
    <source>
        <dbReference type="EMBL" id="KKK91826.1"/>
    </source>
</evidence>
<comment type="caution">
    <text evidence="1">The sequence shown here is derived from an EMBL/GenBank/DDBJ whole genome shotgun (WGS) entry which is preliminary data.</text>
</comment>
<reference evidence="1" key="1">
    <citation type="journal article" date="2015" name="Nature">
        <title>Complex archaea that bridge the gap between prokaryotes and eukaryotes.</title>
        <authorList>
            <person name="Spang A."/>
            <person name="Saw J.H."/>
            <person name="Jorgensen S.L."/>
            <person name="Zaremba-Niedzwiedzka K."/>
            <person name="Martijn J."/>
            <person name="Lind A.E."/>
            <person name="van Eijk R."/>
            <person name="Schleper C."/>
            <person name="Guy L."/>
            <person name="Ettema T.J."/>
        </authorList>
    </citation>
    <scope>NUCLEOTIDE SEQUENCE</scope>
</reference>
<gene>
    <name evidence="1" type="ORF">LCGC14_2709050</name>
</gene>
<feature type="non-terminal residue" evidence="1">
    <location>
        <position position="433"/>
    </location>
</feature>